<dbReference type="CDD" id="cd19531">
    <property type="entry name" value="LCL_NRPS-like"/>
    <property type="match status" value="1"/>
</dbReference>
<dbReference type="SUPFAM" id="SSF56801">
    <property type="entry name" value="Acetyl-CoA synthetase-like"/>
    <property type="match status" value="1"/>
</dbReference>
<dbReference type="RefSeq" id="WP_155339340.1">
    <property type="nucleotide sequence ID" value="NZ_BAAABN010000053.1"/>
</dbReference>
<dbReference type="GO" id="GO:0008610">
    <property type="term" value="P:lipid biosynthetic process"/>
    <property type="evidence" value="ECO:0007669"/>
    <property type="project" value="UniProtKB-ARBA"/>
</dbReference>
<feature type="region of interest" description="Disordered" evidence="4">
    <location>
        <begin position="1478"/>
        <end position="1527"/>
    </location>
</feature>
<evidence type="ECO:0000256" key="1">
    <source>
        <dbReference type="ARBA" id="ARBA00001957"/>
    </source>
</evidence>
<dbReference type="Pfam" id="PF00668">
    <property type="entry name" value="Condensation"/>
    <property type="match status" value="2"/>
</dbReference>
<keyword evidence="7" id="KW-1185">Reference proteome</keyword>
<dbReference type="Gene3D" id="3.40.50.1820">
    <property type="entry name" value="alpha/beta hydrolase"/>
    <property type="match status" value="1"/>
</dbReference>
<dbReference type="PROSITE" id="PS50075">
    <property type="entry name" value="CARRIER"/>
    <property type="match status" value="2"/>
</dbReference>
<gene>
    <name evidence="6" type="ORF">Acor_52290</name>
</gene>
<dbReference type="FunFam" id="1.10.1200.10:FF:000005">
    <property type="entry name" value="Nonribosomal peptide synthetase 1"/>
    <property type="match status" value="1"/>
</dbReference>
<comment type="cofactor">
    <cofactor evidence="1">
        <name>pantetheine 4'-phosphate</name>
        <dbReference type="ChEBI" id="CHEBI:47942"/>
    </cofactor>
</comment>
<comment type="caution">
    <text evidence="6">The sequence shown here is derived from an EMBL/GenBank/DDBJ whole genome shotgun (WGS) entry which is preliminary data.</text>
</comment>
<dbReference type="InterPro" id="IPR010071">
    <property type="entry name" value="AA_adenyl_dom"/>
</dbReference>
<dbReference type="PROSITE" id="PS00455">
    <property type="entry name" value="AMP_BINDING"/>
    <property type="match status" value="1"/>
</dbReference>
<dbReference type="FunFam" id="3.40.50.980:FF:000002">
    <property type="entry name" value="Enterobactin synthetase component F"/>
    <property type="match status" value="1"/>
</dbReference>
<reference evidence="6 7" key="1">
    <citation type="submission" date="2019-10" db="EMBL/GenBank/DDBJ databases">
        <title>Whole genome shotgun sequence of Acrocarpospora corrugata NBRC 13972.</title>
        <authorList>
            <person name="Ichikawa N."/>
            <person name="Kimura A."/>
            <person name="Kitahashi Y."/>
            <person name="Komaki H."/>
            <person name="Oguchi A."/>
        </authorList>
    </citation>
    <scope>NUCLEOTIDE SEQUENCE [LARGE SCALE GENOMIC DNA]</scope>
    <source>
        <strain evidence="6 7">NBRC 13972</strain>
    </source>
</reference>
<feature type="domain" description="Carrier" evidence="5">
    <location>
        <begin position="969"/>
        <end position="1043"/>
    </location>
</feature>
<dbReference type="InterPro" id="IPR036736">
    <property type="entry name" value="ACP-like_sf"/>
</dbReference>
<sequence length="1900" mass="206120">MTATSELRRQLLERRLRGEAADAGIGRAPRDRPLPVSSAQRRMWLLDQLLPGTAEYTVPLVLRLSEPARVDDLRAALTALAERHEVLRTHFAVSGGEVHQVIAEPAPVPLTVSDLGTETLEEAVRRRLVIPFDLARGPIWRAALLRGDHDVLVLTVHHIACDGWSMEILSRELRALYDGAALPPLPARYADFAAWQRDRLTGQPLERRLDFWRTTLAGLEPLDLPTDRSRAVPRDPSGARVRFTVPAPVGQALRELSHSHGATLFMTLTAALSALLSRHTGQTDIAVGTAVAGRPRSEVEGIVGPFINTVALRCELTGNPTFPELLSRVRETTLAAFAHEDLPFERLVEELQPERDLSRNPLVQVMLLLENGGPIASAGWEEIPVASPAVKMDLTVGCHELADGTLLGGLEYATALFDQPTMERLADHLVRLLTAIAATPETRVADLPLLTADQESAVTAWATGAPAPVPAHCLHELVEETVRRSPHADAVISATETLTYAELNTRANQLAHRLRSAGVGPDRPVAVCLYREADLVVTLLAVLKAGGAYLPLDPDDPPARLADLIAESGAACVVTRETLTIPVPDVPLLFVEADRGDWAAENPSPLTSPANLAYVIYTSGSTGKPKGVMVPHQGIVNRLLWMQDRYRMKPGDRVLQKTPYTFDVSVWEFFWPLLTGATVVMAPPGTHREPLELAAFMNEHDVTHVHFVPAMLDAFLDVAAAFTNGRCPDGWRQVFCSGEALRPATAQRFFAMSSAHLHNLYGPTEASVDVTSYEVPQTASRIPIGAPITNMRVHVLDPELNPVPPGVPGEIYLGGIGLARGYLGRADLTADRFTPDPFGGGRLYRTGDRGRFLPDGSIEYAGRLDDQIKLHGLRIELGEIEATLLAHPSVALAAVAVTNEQLVAYVVPASGFETSATELRAHLSRRLPAYMVPAHVVELARPPLTVSGKIDRKRLPAPPRLRVAADSVAPRTPVEEAIAAAWCAVLGLDRIGVTDGFFDLGGDSMRAVRLVGELRARGVGVTVQDVFQSRTVEALALVAGGAEERLDELRAEPFTLLTDADRGRLPGGVVDAYPLSQVQAGMVFEMLADETVMPYHNVTGYRVSGGLSPHALRLAAAKVAARHPVLRTSVELDAFSEPLQLVHEEAAPEIEFTSLLGVPDVDAAVEAAMAAERARPFELSTAPLWRLRAFEVSADEWWLAIVECHVILDGWSHNALLAQLLETYRAGEQADPPAPKLKYADFVAMEQRTLAAADDRDFWASRLTTHHRLALPERWSEPGPDRVQTKVIANDHLEEGVRALAKAHGVSPKTVFLAAFAATLAPLAADQFFFGLVSNGRPEVSGGDEVFGMFLNTVPFAVTRPSGTWRELIKAVYAEEIALWPHRRFPLPALQRAHGGRTPLIAATFNYLDFYTVGRTGAVDLPVTKDDSPNEFPFDLTIMPGRIVVTSRRARIGESHAAKLGERFAEVLHSMIADPDGVVPSELGSSDPGGVVRSGPGSSDLDGVVPSEPGTTEPDPQQLAAHSAPRPYVPPRTRFEKAIVAVWAEVLGVAEVGVEDDFFEIGGYSLAAMRIASRLRAVHGIHVTPRDVLECGTGEALAEVAVPVRGPELRSRRADPEVTQPVSRGSMHWLRPAGAGSAHAPLVCVHPGGGSVHWYHALAEHLAGDRPVVAFQHPALADVREAEHDVPGLAALYIDQLRREFPAGPYHLFAWCGGSGVAWAMAGLLDAAGQRFTLSLLDPGVDGFGDPEVLPAHLPVLRQIEAAYQRLEESPADAVKLRRELAEMLRFVVNDPDAEDLISDEPDRSWNDLARAWRVMLERRISYKYPTKPYQLHLIVSDECAAASADSLRGYTYPEYLALWRGLASGGVTVHRTPGDEMSVVRPPQVAALAVLLGEVIDPA</sequence>
<dbReference type="Gene3D" id="3.30.559.30">
    <property type="entry name" value="Nonribosomal peptide synthetase, condensation domain"/>
    <property type="match status" value="2"/>
</dbReference>
<dbReference type="GO" id="GO:0005737">
    <property type="term" value="C:cytoplasm"/>
    <property type="evidence" value="ECO:0007669"/>
    <property type="project" value="TreeGrafter"/>
</dbReference>
<evidence type="ECO:0000256" key="3">
    <source>
        <dbReference type="ARBA" id="ARBA00022553"/>
    </source>
</evidence>
<dbReference type="OrthoDB" id="3802848at2"/>
<dbReference type="InterPro" id="IPR000873">
    <property type="entry name" value="AMP-dep_synth/lig_dom"/>
</dbReference>
<keyword evidence="2" id="KW-0596">Phosphopantetheine</keyword>
<dbReference type="InterPro" id="IPR009081">
    <property type="entry name" value="PP-bd_ACP"/>
</dbReference>
<dbReference type="PANTHER" id="PTHR45527">
    <property type="entry name" value="NONRIBOSOMAL PEPTIDE SYNTHETASE"/>
    <property type="match status" value="1"/>
</dbReference>
<dbReference type="PANTHER" id="PTHR45527:SF1">
    <property type="entry name" value="FATTY ACID SYNTHASE"/>
    <property type="match status" value="1"/>
</dbReference>
<dbReference type="FunFam" id="3.40.50.12780:FF:000012">
    <property type="entry name" value="Non-ribosomal peptide synthetase"/>
    <property type="match status" value="1"/>
</dbReference>
<dbReference type="NCBIfam" id="TIGR01733">
    <property type="entry name" value="AA-adenyl-dom"/>
    <property type="match status" value="1"/>
</dbReference>
<evidence type="ECO:0000256" key="4">
    <source>
        <dbReference type="SAM" id="MobiDB-lite"/>
    </source>
</evidence>
<dbReference type="InterPro" id="IPR020806">
    <property type="entry name" value="PKS_PP-bd"/>
</dbReference>
<feature type="compositionally biased region" description="Low complexity" evidence="4">
    <location>
        <begin position="1484"/>
        <end position="1500"/>
    </location>
</feature>
<dbReference type="GO" id="GO:0043041">
    <property type="term" value="P:amino acid activation for nonribosomal peptide biosynthetic process"/>
    <property type="evidence" value="ECO:0007669"/>
    <property type="project" value="TreeGrafter"/>
</dbReference>
<dbReference type="SUPFAM" id="SSF47336">
    <property type="entry name" value="ACP-like"/>
    <property type="match status" value="2"/>
</dbReference>
<keyword evidence="3" id="KW-0597">Phosphoprotein</keyword>
<dbReference type="GO" id="GO:0031177">
    <property type="term" value="F:phosphopantetheine binding"/>
    <property type="evidence" value="ECO:0007669"/>
    <property type="project" value="InterPro"/>
</dbReference>
<dbReference type="Gene3D" id="1.10.1200.10">
    <property type="entry name" value="ACP-like"/>
    <property type="match status" value="2"/>
</dbReference>
<dbReference type="PROSITE" id="PS00012">
    <property type="entry name" value="PHOSPHOPANTETHEINE"/>
    <property type="match status" value="1"/>
</dbReference>
<evidence type="ECO:0000313" key="6">
    <source>
        <dbReference type="EMBL" id="GES03163.1"/>
    </source>
</evidence>
<dbReference type="InterPro" id="IPR025110">
    <property type="entry name" value="AMP-bd_C"/>
</dbReference>
<proteinExistence type="predicted"/>
<dbReference type="SMART" id="SM00823">
    <property type="entry name" value="PKS_PP"/>
    <property type="match status" value="2"/>
</dbReference>
<dbReference type="InterPro" id="IPR020845">
    <property type="entry name" value="AMP-binding_CS"/>
</dbReference>
<dbReference type="Gene3D" id="2.30.38.10">
    <property type="entry name" value="Luciferase, Domain 3"/>
    <property type="match status" value="1"/>
</dbReference>
<dbReference type="SUPFAM" id="SSF52777">
    <property type="entry name" value="CoA-dependent acyltransferases"/>
    <property type="match status" value="4"/>
</dbReference>
<dbReference type="Pfam" id="PF13193">
    <property type="entry name" value="AMP-binding_C"/>
    <property type="match status" value="1"/>
</dbReference>
<dbReference type="FunFam" id="3.40.50.980:FF:000001">
    <property type="entry name" value="Non-ribosomal peptide synthetase"/>
    <property type="match status" value="1"/>
</dbReference>
<dbReference type="Pfam" id="PF00975">
    <property type="entry name" value="Thioesterase"/>
    <property type="match status" value="1"/>
</dbReference>
<dbReference type="Gene3D" id="3.30.559.10">
    <property type="entry name" value="Chloramphenicol acetyltransferase-like domain"/>
    <property type="match status" value="2"/>
</dbReference>
<dbReference type="Gene3D" id="3.30.300.30">
    <property type="match status" value="1"/>
</dbReference>
<dbReference type="EMBL" id="BLAD01000065">
    <property type="protein sequence ID" value="GES03163.1"/>
    <property type="molecule type" value="Genomic_DNA"/>
</dbReference>
<dbReference type="InterPro" id="IPR006162">
    <property type="entry name" value="Ppantetheine_attach_site"/>
</dbReference>
<dbReference type="FunFam" id="2.30.38.10:FF:000001">
    <property type="entry name" value="Non-ribosomal peptide synthetase PvdI"/>
    <property type="match status" value="1"/>
</dbReference>
<dbReference type="InterPro" id="IPR029058">
    <property type="entry name" value="AB_hydrolase_fold"/>
</dbReference>
<evidence type="ECO:0000256" key="2">
    <source>
        <dbReference type="ARBA" id="ARBA00022450"/>
    </source>
</evidence>
<dbReference type="InterPro" id="IPR001242">
    <property type="entry name" value="Condensation_dom"/>
</dbReference>
<dbReference type="SUPFAM" id="SSF53474">
    <property type="entry name" value="alpha/beta-Hydrolases"/>
    <property type="match status" value="1"/>
</dbReference>
<dbReference type="GO" id="GO:0044550">
    <property type="term" value="P:secondary metabolite biosynthetic process"/>
    <property type="evidence" value="ECO:0007669"/>
    <property type="project" value="TreeGrafter"/>
</dbReference>
<dbReference type="InterPro" id="IPR001031">
    <property type="entry name" value="Thioesterase"/>
</dbReference>
<dbReference type="Pfam" id="PF00501">
    <property type="entry name" value="AMP-binding"/>
    <property type="match status" value="1"/>
</dbReference>
<dbReference type="CDD" id="cd05930">
    <property type="entry name" value="A_NRPS"/>
    <property type="match status" value="1"/>
</dbReference>
<organism evidence="6 7">
    <name type="scientific">Acrocarpospora corrugata</name>
    <dbReference type="NCBI Taxonomy" id="35763"/>
    <lineage>
        <taxon>Bacteria</taxon>
        <taxon>Bacillati</taxon>
        <taxon>Actinomycetota</taxon>
        <taxon>Actinomycetes</taxon>
        <taxon>Streptosporangiales</taxon>
        <taxon>Streptosporangiaceae</taxon>
        <taxon>Acrocarpospora</taxon>
    </lineage>
</organism>
<accession>A0A5M3W7I1</accession>
<dbReference type="InterPro" id="IPR023213">
    <property type="entry name" value="CAT-like_dom_sf"/>
</dbReference>
<dbReference type="Proteomes" id="UP000334990">
    <property type="component" value="Unassembled WGS sequence"/>
</dbReference>
<name>A0A5M3W7I1_9ACTN</name>
<dbReference type="Gene3D" id="3.40.50.980">
    <property type="match status" value="2"/>
</dbReference>
<evidence type="ECO:0000259" key="5">
    <source>
        <dbReference type="PROSITE" id="PS50075"/>
    </source>
</evidence>
<evidence type="ECO:0000313" key="7">
    <source>
        <dbReference type="Proteomes" id="UP000334990"/>
    </source>
</evidence>
<protein>
    <recommendedName>
        <fullName evidence="5">Carrier domain-containing protein</fullName>
    </recommendedName>
</protein>
<dbReference type="Pfam" id="PF00550">
    <property type="entry name" value="PP-binding"/>
    <property type="match status" value="2"/>
</dbReference>
<dbReference type="GO" id="GO:0003824">
    <property type="term" value="F:catalytic activity"/>
    <property type="evidence" value="ECO:0007669"/>
    <property type="project" value="InterPro"/>
</dbReference>
<dbReference type="InterPro" id="IPR045851">
    <property type="entry name" value="AMP-bd_C_sf"/>
</dbReference>
<feature type="domain" description="Carrier" evidence="5">
    <location>
        <begin position="1530"/>
        <end position="1605"/>
    </location>
</feature>